<dbReference type="WBParaSite" id="ECPE_0000780401-mRNA-1">
    <property type="protein sequence ID" value="ECPE_0000780401-mRNA-1"/>
    <property type="gene ID" value="ECPE_0000780401"/>
</dbReference>
<protein>
    <submittedName>
        <fullName evidence="1">Calponin-homology (CH) domain-containing protein</fullName>
    </submittedName>
</protein>
<reference evidence="1" key="1">
    <citation type="submission" date="2016-06" db="UniProtKB">
        <authorList>
            <consortium name="WormBaseParasite"/>
        </authorList>
    </citation>
    <scope>IDENTIFICATION</scope>
</reference>
<name>A0A183ALF0_9TREM</name>
<dbReference type="AlphaFoldDB" id="A0A183ALF0"/>
<evidence type="ECO:0000313" key="1">
    <source>
        <dbReference type="WBParaSite" id="ECPE_0000780401-mRNA-1"/>
    </source>
</evidence>
<sequence length="93" mass="10205">LCLGLPRANEHLLASLIMLFSESSSVDTAIDVENLPKQTATRADLFLDKNSTMRKSFVNWLVQSDAVCANSDDSADAEVRSYIGVLRCLLNKS</sequence>
<accession>A0A183ALF0</accession>
<proteinExistence type="predicted"/>
<organism evidence="1">
    <name type="scientific">Echinostoma caproni</name>
    <dbReference type="NCBI Taxonomy" id="27848"/>
    <lineage>
        <taxon>Eukaryota</taxon>
        <taxon>Metazoa</taxon>
        <taxon>Spiralia</taxon>
        <taxon>Lophotrochozoa</taxon>
        <taxon>Platyhelminthes</taxon>
        <taxon>Trematoda</taxon>
        <taxon>Digenea</taxon>
        <taxon>Plagiorchiida</taxon>
        <taxon>Echinostomata</taxon>
        <taxon>Echinostomatoidea</taxon>
        <taxon>Echinostomatidae</taxon>
        <taxon>Echinostoma</taxon>
    </lineage>
</organism>